<accession>A0ABP8MV41</accession>
<feature type="transmembrane region" description="Helical" evidence="1">
    <location>
        <begin position="167"/>
        <end position="188"/>
    </location>
</feature>
<feature type="transmembrane region" description="Helical" evidence="1">
    <location>
        <begin position="252"/>
        <end position="276"/>
    </location>
</feature>
<dbReference type="RefSeq" id="WP_345322875.1">
    <property type="nucleotide sequence ID" value="NZ_BAABGA010000035.1"/>
</dbReference>
<gene>
    <name evidence="3" type="ORF">GCM10023156_27660</name>
</gene>
<name>A0ABP8MV41_9BACT</name>
<evidence type="ECO:0000313" key="4">
    <source>
        <dbReference type="Proteomes" id="UP001500840"/>
    </source>
</evidence>
<feature type="domain" description="DUF1206" evidence="2">
    <location>
        <begin position="122"/>
        <end position="189"/>
    </location>
</feature>
<comment type="caution">
    <text evidence="3">The sequence shown here is derived from an EMBL/GenBank/DDBJ whole genome shotgun (WGS) entry which is preliminary data.</text>
</comment>
<feature type="transmembrane region" description="Helical" evidence="1">
    <location>
        <begin position="208"/>
        <end position="232"/>
    </location>
</feature>
<feature type="transmembrane region" description="Helical" evidence="1">
    <location>
        <begin position="84"/>
        <end position="102"/>
    </location>
</feature>
<feature type="transmembrane region" description="Helical" evidence="1">
    <location>
        <begin position="46"/>
        <end position="64"/>
    </location>
</feature>
<keyword evidence="1" id="KW-0472">Membrane</keyword>
<keyword evidence="4" id="KW-1185">Reference proteome</keyword>
<sequence length="292" mass="30390">MATSSSSLSPSPHDTLTWRGFKTASLPDVPHWVELLGRAGYIAKGVVYFVVGYLAFQLAIGAGGQISGARGAIREIGQQPFGRVLLGLIAIGLFGYTAWRLVQAGKDTEGDGTDAKGIVKRIGYVISGLSYVLLGFFAASLALGIATSSGQSDAGQSFLLGALWGRAILGVVGVGVIGAGLAFGYKAYKAKFMEKYDLAAMSEKLRTVALYSGRVGLATRGVAFLIIGGFLLNSAVQGASGEEVTGIADALAVIAAQSYGKVLLAVTGFGLMCYAVHSIMRGWFRVFNVSKV</sequence>
<evidence type="ECO:0000313" key="3">
    <source>
        <dbReference type="EMBL" id="GAA4454745.1"/>
    </source>
</evidence>
<feature type="domain" description="DUF1206" evidence="2">
    <location>
        <begin position="215"/>
        <end position="285"/>
    </location>
</feature>
<protein>
    <submittedName>
        <fullName evidence="3">DUF1206 domain-containing protein</fullName>
    </submittedName>
</protein>
<dbReference type="Proteomes" id="UP001500840">
    <property type="component" value="Unassembled WGS sequence"/>
</dbReference>
<dbReference type="EMBL" id="BAABGA010000035">
    <property type="protein sequence ID" value="GAA4454745.1"/>
    <property type="molecule type" value="Genomic_DNA"/>
</dbReference>
<dbReference type="InterPro" id="IPR009597">
    <property type="entry name" value="DUF1206"/>
</dbReference>
<organism evidence="3 4">
    <name type="scientific">Novipirellula rosea</name>
    <dbReference type="NCBI Taxonomy" id="1031540"/>
    <lineage>
        <taxon>Bacteria</taxon>
        <taxon>Pseudomonadati</taxon>
        <taxon>Planctomycetota</taxon>
        <taxon>Planctomycetia</taxon>
        <taxon>Pirellulales</taxon>
        <taxon>Pirellulaceae</taxon>
        <taxon>Novipirellula</taxon>
    </lineage>
</organism>
<feature type="transmembrane region" description="Helical" evidence="1">
    <location>
        <begin position="122"/>
        <end position="147"/>
    </location>
</feature>
<feature type="domain" description="DUF1206" evidence="2">
    <location>
        <begin position="39"/>
        <end position="105"/>
    </location>
</feature>
<reference evidence="4" key="1">
    <citation type="journal article" date="2019" name="Int. J. Syst. Evol. Microbiol.">
        <title>The Global Catalogue of Microorganisms (GCM) 10K type strain sequencing project: providing services to taxonomists for standard genome sequencing and annotation.</title>
        <authorList>
            <consortium name="The Broad Institute Genomics Platform"/>
            <consortium name="The Broad Institute Genome Sequencing Center for Infectious Disease"/>
            <person name="Wu L."/>
            <person name="Ma J."/>
        </authorList>
    </citation>
    <scope>NUCLEOTIDE SEQUENCE [LARGE SCALE GENOMIC DNA]</scope>
    <source>
        <strain evidence="4">JCM 17759</strain>
    </source>
</reference>
<evidence type="ECO:0000259" key="2">
    <source>
        <dbReference type="Pfam" id="PF06724"/>
    </source>
</evidence>
<keyword evidence="1" id="KW-1133">Transmembrane helix</keyword>
<proteinExistence type="predicted"/>
<keyword evidence="1" id="KW-0812">Transmembrane</keyword>
<dbReference type="Pfam" id="PF06724">
    <property type="entry name" value="DUF1206"/>
    <property type="match status" value="3"/>
</dbReference>
<evidence type="ECO:0000256" key="1">
    <source>
        <dbReference type="SAM" id="Phobius"/>
    </source>
</evidence>